<accession>A0A7V4JPF4</accession>
<proteinExistence type="predicted"/>
<dbReference type="AlphaFoldDB" id="A0A7V4JPF4"/>
<dbReference type="SMART" id="SM00748">
    <property type="entry name" value="HEPN"/>
    <property type="match status" value="1"/>
</dbReference>
<evidence type="ECO:0000259" key="1">
    <source>
        <dbReference type="PROSITE" id="PS50910"/>
    </source>
</evidence>
<comment type="caution">
    <text evidence="2">The sequence shown here is derived from an EMBL/GenBank/DDBJ whole genome shotgun (WGS) entry which is preliminary data.</text>
</comment>
<protein>
    <submittedName>
        <fullName evidence="2">HEPN domain-containing protein</fullName>
    </submittedName>
</protein>
<gene>
    <name evidence="2" type="ORF">ENU91_01380</name>
</gene>
<dbReference type="SUPFAM" id="SSF81593">
    <property type="entry name" value="Nucleotidyltransferase substrate binding subunit/domain"/>
    <property type="match status" value="1"/>
</dbReference>
<organism evidence="2">
    <name type="scientific">Thermodesulfobacterium geofontis</name>
    <dbReference type="NCBI Taxonomy" id="1295609"/>
    <lineage>
        <taxon>Bacteria</taxon>
        <taxon>Pseudomonadati</taxon>
        <taxon>Thermodesulfobacteriota</taxon>
        <taxon>Thermodesulfobacteria</taxon>
        <taxon>Thermodesulfobacteriales</taxon>
        <taxon>Thermodesulfobacteriaceae</taxon>
        <taxon>Thermodesulfobacterium</taxon>
    </lineage>
</organism>
<evidence type="ECO:0000313" key="2">
    <source>
        <dbReference type="EMBL" id="HGU15305.1"/>
    </source>
</evidence>
<dbReference type="Gene3D" id="1.20.120.330">
    <property type="entry name" value="Nucleotidyltransferases domain 2"/>
    <property type="match status" value="1"/>
</dbReference>
<feature type="domain" description="HEPN" evidence="1">
    <location>
        <begin position="1"/>
        <end position="99"/>
    </location>
</feature>
<dbReference type="EMBL" id="DTEI01000028">
    <property type="protein sequence ID" value="HGU15305.1"/>
    <property type="molecule type" value="Genomic_DNA"/>
</dbReference>
<dbReference type="InterPro" id="IPR007842">
    <property type="entry name" value="HEPN_dom"/>
</dbReference>
<name>A0A7V4JPF4_9BACT</name>
<dbReference type="Pfam" id="PF05168">
    <property type="entry name" value="HEPN"/>
    <property type="match status" value="1"/>
</dbReference>
<sequence>MKTAKDCLKDGNYYATAFFAQQAAEKSLKGFLYAQGYRALITHSVVELLEESSKVNEQFKQFLDLNFYPSGAPYKFYTKEVAQRCLNYAELILKEVKKYLRK</sequence>
<reference evidence="2" key="1">
    <citation type="journal article" date="2020" name="mSystems">
        <title>Genome- and Community-Level Interaction Insights into Carbon Utilization and Element Cycling Functions of Hydrothermarchaeota in Hydrothermal Sediment.</title>
        <authorList>
            <person name="Zhou Z."/>
            <person name="Liu Y."/>
            <person name="Xu W."/>
            <person name="Pan J."/>
            <person name="Luo Z.H."/>
            <person name="Li M."/>
        </authorList>
    </citation>
    <scope>NUCLEOTIDE SEQUENCE [LARGE SCALE GENOMIC DNA]</scope>
    <source>
        <strain evidence="2">SpSt-711</strain>
    </source>
</reference>
<dbReference type="PROSITE" id="PS50910">
    <property type="entry name" value="HEPN"/>
    <property type="match status" value="1"/>
</dbReference>